<dbReference type="InterPro" id="IPR051694">
    <property type="entry name" value="Immunoregulatory_rcpt-like"/>
</dbReference>
<keyword evidence="10" id="KW-1185">Reference proteome</keyword>
<comment type="caution">
    <text evidence="9">The sequence shown here is derived from an EMBL/GenBank/DDBJ whole genome shotgun (WGS) entry which is preliminary data.</text>
</comment>
<proteinExistence type="predicted"/>
<organism evidence="9 10">
    <name type="scientific">Sporothrix epigloea</name>
    <dbReference type="NCBI Taxonomy" id="1892477"/>
    <lineage>
        <taxon>Eukaryota</taxon>
        <taxon>Fungi</taxon>
        <taxon>Dikarya</taxon>
        <taxon>Ascomycota</taxon>
        <taxon>Pezizomycotina</taxon>
        <taxon>Sordariomycetes</taxon>
        <taxon>Sordariomycetidae</taxon>
        <taxon>Ophiostomatales</taxon>
        <taxon>Ophiostomataceae</taxon>
        <taxon>Sporothrix</taxon>
    </lineage>
</organism>
<dbReference type="PROSITE" id="PS51212">
    <property type="entry name" value="WSC"/>
    <property type="match status" value="1"/>
</dbReference>
<evidence type="ECO:0000256" key="4">
    <source>
        <dbReference type="ARBA" id="ARBA00023136"/>
    </source>
</evidence>
<feature type="region of interest" description="Disordered" evidence="5">
    <location>
        <begin position="209"/>
        <end position="327"/>
    </location>
</feature>
<comment type="subcellular location">
    <subcellularLocation>
        <location evidence="1">Membrane</location>
        <topology evidence="1">Single-pass membrane protein</topology>
    </subcellularLocation>
</comment>
<evidence type="ECO:0000256" key="1">
    <source>
        <dbReference type="ARBA" id="ARBA00004167"/>
    </source>
</evidence>
<evidence type="ECO:0000256" key="2">
    <source>
        <dbReference type="ARBA" id="ARBA00022692"/>
    </source>
</evidence>
<evidence type="ECO:0000256" key="6">
    <source>
        <dbReference type="SAM" id="Phobius"/>
    </source>
</evidence>
<keyword evidence="2 6" id="KW-0812">Transmembrane</keyword>
<evidence type="ECO:0000256" key="5">
    <source>
        <dbReference type="SAM" id="MobiDB-lite"/>
    </source>
</evidence>
<dbReference type="PANTHER" id="PTHR15549">
    <property type="entry name" value="PAIRED IMMUNOGLOBULIN-LIKE TYPE 2 RECEPTOR"/>
    <property type="match status" value="1"/>
</dbReference>
<feature type="signal peptide" evidence="7">
    <location>
        <begin position="1"/>
        <end position="24"/>
    </location>
</feature>
<feature type="compositionally biased region" description="Polar residues" evidence="5">
    <location>
        <begin position="217"/>
        <end position="244"/>
    </location>
</feature>
<reference evidence="9 10" key="1">
    <citation type="submission" date="2024-01" db="EMBL/GenBank/DDBJ databases">
        <authorList>
            <person name="Allen C."/>
            <person name="Tagirdzhanova G."/>
        </authorList>
    </citation>
    <scope>NUCLEOTIDE SEQUENCE [LARGE SCALE GENOMIC DNA]</scope>
    <source>
        <strain evidence="9 10">CBS 573.63</strain>
    </source>
</reference>
<keyword evidence="7" id="KW-0732">Signal</keyword>
<evidence type="ECO:0000313" key="10">
    <source>
        <dbReference type="Proteomes" id="UP001642501"/>
    </source>
</evidence>
<accession>A0ABP0DWX4</accession>
<dbReference type="SMART" id="SM00321">
    <property type="entry name" value="WSC"/>
    <property type="match status" value="1"/>
</dbReference>
<feature type="domain" description="WSC" evidence="8">
    <location>
        <begin position="27"/>
        <end position="114"/>
    </location>
</feature>
<sequence>MASPFRMRMYGLLFSSTLFASSFATPSVPIAYCASVNTGSTPANTSIYQSDGLCYGFCVDNYAFAVVQGHNCWCSDYIPSKSVQVSASECNIPCPGWSPDVCGGDNLFGYMALNKFPSGTAGGSNTPSATSSSQASSTTTPTLHTVTTGGVVQTVTITPSAGAGDNSHVSSSHTGLSAGAAAGIAVGVVAVVVIAAVIAFLVWRRKRQQKEPKEANFVSSKPKTPSPRGTSPNKSNSPKVSDVSTAPAFAKKASENSWENDQSGRRRSMLMPIDPRIDPGFSGIYARTDNKSRDSVNSLRDDHDYSRRVHQPGRVLRAMNPDPDEEQ</sequence>
<dbReference type="Proteomes" id="UP001642501">
    <property type="component" value="Unassembled WGS sequence"/>
</dbReference>
<keyword evidence="3 6" id="KW-1133">Transmembrane helix</keyword>
<dbReference type="InterPro" id="IPR002889">
    <property type="entry name" value="WSC_carb-bd"/>
</dbReference>
<keyword evidence="4 6" id="KW-0472">Membrane</keyword>
<dbReference type="Pfam" id="PF01822">
    <property type="entry name" value="WSC"/>
    <property type="match status" value="1"/>
</dbReference>
<evidence type="ECO:0000313" key="9">
    <source>
        <dbReference type="EMBL" id="CAK7272796.1"/>
    </source>
</evidence>
<feature type="transmembrane region" description="Helical" evidence="6">
    <location>
        <begin position="180"/>
        <end position="203"/>
    </location>
</feature>
<evidence type="ECO:0000256" key="7">
    <source>
        <dbReference type="SAM" id="SignalP"/>
    </source>
</evidence>
<feature type="chain" id="PRO_5046335917" evidence="7">
    <location>
        <begin position="25"/>
        <end position="327"/>
    </location>
</feature>
<feature type="region of interest" description="Disordered" evidence="5">
    <location>
        <begin position="122"/>
        <end position="145"/>
    </location>
</feature>
<feature type="compositionally biased region" description="Basic and acidic residues" evidence="5">
    <location>
        <begin position="288"/>
        <end position="307"/>
    </location>
</feature>
<dbReference type="EMBL" id="CAWUOM010000116">
    <property type="protein sequence ID" value="CAK7272796.1"/>
    <property type="molecule type" value="Genomic_DNA"/>
</dbReference>
<gene>
    <name evidence="9" type="primary">WSC4</name>
    <name evidence="9" type="ORF">SEPCBS57363_005327</name>
</gene>
<name>A0ABP0DWX4_9PEZI</name>
<protein>
    <submittedName>
        <fullName evidence="9">Cell wall integrity and stress response component 4</fullName>
    </submittedName>
</protein>
<evidence type="ECO:0000259" key="8">
    <source>
        <dbReference type="PROSITE" id="PS51212"/>
    </source>
</evidence>
<evidence type="ECO:0000256" key="3">
    <source>
        <dbReference type="ARBA" id="ARBA00022989"/>
    </source>
</evidence>